<evidence type="ECO:0000313" key="2">
    <source>
        <dbReference type="EMBL" id="GAA0768591.1"/>
    </source>
</evidence>
<proteinExistence type="predicted"/>
<name>A0ABP3VUP7_CLOSU</name>
<comment type="caution">
    <text evidence="2">The sequence shown here is derived from an EMBL/GenBank/DDBJ whole genome shotgun (WGS) entry which is preliminary data.</text>
</comment>
<reference evidence="3" key="1">
    <citation type="journal article" date="2019" name="Int. J. Syst. Evol. Microbiol.">
        <title>The Global Catalogue of Microorganisms (GCM) 10K type strain sequencing project: providing services to taxonomists for standard genome sequencing and annotation.</title>
        <authorList>
            <consortium name="The Broad Institute Genomics Platform"/>
            <consortium name="The Broad Institute Genome Sequencing Center for Infectious Disease"/>
            <person name="Wu L."/>
            <person name="Ma J."/>
        </authorList>
    </citation>
    <scope>NUCLEOTIDE SEQUENCE [LARGE SCALE GENOMIC DNA]</scope>
    <source>
        <strain evidence="3">JCM 1417</strain>
    </source>
</reference>
<dbReference type="RefSeq" id="WP_343824034.1">
    <property type="nucleotide sequence ID" value="NZ_BAAACI010000001.1"/>
</dbReference>
<evidence type="ECO:0000313" key="3">
    <source>
        <dbReference type="Proteomes" id="UP001501047"/>
    </source>
</evidence>
<feature type="coiled-coil region" evidence="1">
    <location>
        <begin position="4"/>
        <end position="31"/>
    </location>
</feature>
<keyword evidence="3" id="KW-1185">Reference proteome</keyword>
<evidence type="ECO:0000256" key="1">
    <source>
        <dbReference type="SAM" id="Coils"/>
    </source>
</evidence>
<protein>
    <recommendedName>
        <fullName evidence="4">HK97 gp10 family phage protein</fullName>
    </recommendedName>
</protein>
<sequence length="104" mass="11763">MKKVNNLKKVMDKYKDAVKEASEEISITELANIQANTPVKTGDLKKSIGTSVEGDGSKTEIVWGSDLIYAPKVEFENTSYLRDTLRENHDQVVEILKKHLKEIE</sequence>
<keyword evidence="1" id="KW-0175">Coiled coil</keyword>
<dbReference type="Pfam" id="PF04883">
    <property type="entry name" value="HK97-gp10_like"/>
    <property type="match status" value="1"/>
</dbReference>
<dbReference type="EMBL" id="BAAACI010000001">
    <property type="protein sequence ID" value="GAA0768591.1"/>
    <property type="molecule type" value="Genomic_DNA"/>
</dbReference>
<dbReference type="Proteomes" id="UP001501047">
    <property type="component" value="Unassembled WGS sequence"/>
</dbReference>
<organism evidence="2 3">
    <name type="scientific">Clostridium subterminale</name>
    <dbReference type="NCBI Taxonomy" id="1550"/>
    <lineage>
        <taxon>Bacteria</taxon>
        <taxon>Bacillati</taxon>
        <taxon>Bacillota</taxon>
        <taxon>Clostridia</taxon>
        <taxon>Eubacteriales</taxon>
        <taxon>Clostridiaceae</taxon>
        <taxon>Clostridium</taxon>
    </lineage>
</organism>
<accession>A0ABP3VUP7</accession>
<gene>
    <name evidence="2" type="ORF">GCM10008908_09130</name>
</gene>
<evidence type="ECO:0008006" key="4">
    <source>
        <dbReference type="Google" id="ProtNLM"/>
    </source>
</evidence>
<dbReference type="InterPro" id="IPR010064">
    <property type="entry name" value="HK97-gp10_tail"/>
</dbReference>